<evidence type="ECO:0000313" key="1">
    <source>
        <dbReference type="EMBL" id="MCO8271795.1"/>
    </source>
</evidence>
<dbReference type="EMBL" id="JAMYJR010000013">
    <property type="protein sequence ID" value="MCO8271795.1"/>
    <property type="molecule type" value="Genomic_DNA"/>
</dbReference>
<name>A0ABT1DP41_9ACTN</name>
<reference evidence="1 2" key="1">
    <citation type="submission" date="2022-06" db="EMBL/GenBank/DDBJ databases">
        <title>New Species of the Genus Actinoplanes, ActinopZanes ferrugineus.</title>
        <authorList>
            <person name="Ding P."/>
        </authorList>
    </citation>
    <scope>NUCLEOTIDE SEQUENCE [LARGE SCALE GENOMIC DNA]</scope>
    <source>
        <strain evidence="1 2">TRM88003</strain>
    </source>
</reference>
<organism evidence="1 2">
    <name type="scientific">Paractinoplanes aksuensis</name>
    <dbReference type="NCBI Taxonomy" id="2939490"/>
    <lineage>
        <taxon>Bacteria</taxon>
        <taxon>Bacillati</taxon>
        <taxon>Actinomycetota</taxon>
        <taxon>Actinomycetes</taxon>
        <taxon>Micromonosporales</taxon>
        <taxon>Micromonosporaceae</taxon>
        <taxon>Paractinoplanes</taxon>
    </lineage>
</organism>
<dbReference type="RefSeq" id="WP_253237914.1">
    <property type="nucleotide sequence ID" value="NZ_JAMYJR010000013.1"/>
</dbReference>
<protein>
    <submittedName>
        <fullName evidence="1">Uncharacterized protein</fullName>
    </submittedName>
</protein>
<comment type="caution">
    <text evidence="1">The sequence shown here is derived from an EMBL/GenBank/DDBJ whole genome shotgun (WGS) entry which is preliminary data.</text>
</comment>
<evidence type="ECO:0000313" key="2">
    <source>
        <dbReference type="Proteomes" id="UP001523369"/>
    </source>
</evidence>
<keyword evidence="2" id="KW-1185">Reference proteome</keyword>
<sequence>MHDLSSADYAVLILLKNEGREISNTELNRVYGFPLVGAACMRLNGTGLIVSDTSRRPYRHSLTKSGAKLLDEPLSIDDDIVAPKTKRSLGEKILWAALLSYHNVRSPAAPASLEERIRSAYDDLAAKPGAWITLTQLRPLLAGVSRAEQDRALTRLLDSDDVRLEPEPHRHRLGDDDRAAAVRIGGEERHKLAIGVR</sequence>
<dbReference type="Proteomes" id="UP001523369">
    <property type="component" value="Unassembled WGS sequence"/>
</dbReference>
<proteinExistence type="predicted"/>
<gene>
    <name evidence="1" type="ORF">M1L60_14450</name>
</gene>
<accession>A0ABT1DP41</accession>